<dbReference type="Gene3D" id="4.10.1110.10">
    <property type="entry name" value="AN1-like Zinc finger"/>
    <property type="match status" value="1"/>
</dbReference>
<dbReference type="GO" id="GO:0043161">
    <property type="term" value="P:proteasome-mediated ubiquitin-dependent protein catabolic process"/>
    <property type="evidence" value="ECO:0007669"/>
    <property type="project" value="TreeGrafter"/>
</dbReference>
<dbReference type="InterPro" id="IPR000058">
    <property type="entry name" value="Znf_AN1"/>
</dbReference>
<protein>
    <submittedName>
        <fullName evidence="2">AN1-type zinc finger 2A-like</fullName>
    </submittedName>
</protein>
<gene>
    <name evidence="2" type="ORF">PACLA_8A014650</name>
</gene>
<dbReference type="InterPro" id="IPR035896">
    <property type="entry name" value="AN1-like_Znf"/>
</dbReference>
<comment type="caution">
    <text evidence="2">The sequence shown here is derived from an EMBL/GenBank/DDBJ whole genome shotgun (WGS) entry which is preliminary data.</text>
</comment>
<dbReference type="EMBL" id="CACRXK020017642">
    <property type="protein sequence ID" value="CAB4031453.1"/>
    <property type="molecule type" value="Genomic_DNA"/>
</dbReference>
<dbReference type="OrthoDB" id="431929at2759"/>
<evidence type="ECO:0000313" key="2">
    <source>
        <dbReference type="EMBL" id="CAB4031453.1"/>
    </source>
</evidence>
<proteinExistence type="predicted"/>
<dbReference type="PANTHER" id="PTHR14677:SF20">
    <property type="entry name" value="ZINC FINGER AN1-TYPE CONTAINING 2A-RELATED"/>
    <property type="match status" value="1"/>
</dbReference>
<dbReference type="Proteomes" id="UP001152795">
    <property type="component" value="Unassembled WGS sequence"/>
</dbReference>
<dbReference type="PANTHER" id="PTHR14677">
    <property type="entry name" value="ARSENITE INDUCUBLE RNA ASSOCIATED PROTEIN AIP-1-RELATED"/>
    <property type="match status" value="1"/>
</dbReference>
<feature type="non-terminal residue" evidence="2">
    <location>
        <position position="1"/>
    </location>
</feature>
<dbReference type="Pfam" id="PF01428">
    <property type="entry name" value="zf-AN1"/>
    <property type="match status" value="1"/>
</dbReference>
<evidence type="ECO:0000313" key="3">
    <source>
        <dbReference type="Proteomes" id="UP001152795"/>
    </source>
</evidence>
<accession>A0A6S7KU78</accession>
<dbReference type="AlphaFoldDB" id="A0A6S7KU78"/>
<dbReference type="InterPro" id="IPR003903">
    <property type="entry name" value="UIM_dom"/>
</dbReference>
<feature type="region of interest" description="Disordered" evidence="1">
    <location>
        <begin position="84"/>
        <end position="185"/>
    </location>
</feature>
<keyword evidence="3" id="KW-1185">Reference proteome</keyword>
<organism evidence="2 3">
    <name type="scientific">Paramuricea clavata</name>
    <name type="common">Red gorgonian</name>
    <name type="synonym">Violescent sea-whip</name>
    <dbReference type="NCBI Taxonomy" id="317549"/>
    <lineage>
        <taxon>Eukaryota</taxon>
        <taxon>Metazoa</taxon>
        <taxon>Cnidaria</taxon>
        <taxon>Anthozoa</taxon>
        <taxon>Octocorallia</taxon>
        <taxon>Malacalcyonacea</taxon>
        <taxon>Plexauridae</taxon>
        <taxon>Paramuricea</taxon>
    </lineage>
</organism>
<evidence type="ECO:0000256" key="1">
    <source>
        <dbReference type="SAM" id="MobiDB-lite"/>
    </source>
</evidence>
<dbReference type="SUPFAM" id="SSF118310">
    <property type="entry name" value="AN1-like Zinc finger"/>
    <property type="match status" value="1"/>
</dbReference>
<name>A0A6S7KU78_PARCT</name>
<dbReference type="PROSITE" id="PS50330">
    <property type="entry name" value="UIM"/>
    <property type="match status" value="1"/>
</dbReference>
<sequence length="185" mass="20630">LNSNRCSAKGCKKKELVPVLCDSCRRNYCLRHRHPQDHDCATARTANYLKSKNVKNRTGAEQVDRNKPQQTSLSVFGRDLDRARRERANQSNPSTTVQQQPNRTRQSGQQQPNRAPQPGQQQPLSEDEALALAIQASLSETSSAEDKSTSTTKPSSSQEEEDRALAQAIADSEKEARNSGRRQQT</sequence>
<reference evidence="2" key="1">
    <citation type="submission" date="2020-04" db="EMBL/GenBank/DDBJ databases">
        <authorList>
            <person name="Alioto T."/>
            <person name="Alioto T."/>
            <person name="Gomez Garrido J."/>
        </authorList>
    </citation>
    <scope>NUCLEOTIDE SEQUENCE</scope>
    <source>
        <strain evidence="2">A484AB</strain>
    </source>
</reference>
<feature type="compositionally biased region" description="Polar residues" evidence="1">
    <location>
        <begin position="89"/>
        <end position="124"/>
    </location>
</feature>
<dbReference type="GO" id="GO:0005783">
    <property type="term" value="C:endoplasmic reticulum"/>
    <property type="evidence" value="ECO:0007669"/>
    <property type="project" value="TreeGrafter"/>
</dbReference>
<dbReference type="GO" id="GO:0045047">
    <property type="term" value="P:protein targeting to ER"/>
    <property type="evidence" value="ECO:0007669"/>
    <property type="project" value="TreeGrafter"/>
</dbReference>
<dbReference type="SMART" id="SM00154">
    <property type="entry name" value="ZnF_AN1"/>
    <property type="match status" value="1"/>
</dbReference>
<dbReference type="PROSITE" id="PS51039">
    <property type="entry name" value="ZF_AN1"/>
    <property type="match status" value="1"/>
</dbReference>
<feature type="non-terminal residue" evidence="2">
    <location>
        <position position="185"/>
    </location>
</feature>
<dbReference type="SMART" id="SM00726">
    <property type="entry name" value="UIM"/>
    <property type="match status" value="2"/>
</dbReference>
<dbReference type="GO" id="GO:0008270">
    <property type="term" value="F:zinc ion binding"/>
    <property type="evidence" value="ECO:0007669"/>
    <property type="project" value="InterPro"/>
</dbReference>